<dbReference type="InterPro" id="IPR000914">
    <property type="entry name" value="SBP_5_dom"/>
</dbReference>
<keyword evidence="8" id="KW-1185">Reference proteome</keyword>
<evidence type="ECO:0000256" key="5">
    <source>
        <dbReference type="SAM" id="SignalP"/>
    </source>
</evidence>
<dbReference type="RefSeq" id="WP_200132816.1">
    <property type="nucleotide sequence ID" value="NZ_JAEHOI010000011.1"/>
</dbReference>
<reference evidence="7" key="1">
    <citation type="submission" date="2020-12" db="EMBL/GenBank/DDBJ databases">
        <title>Leucobacter sp. CAS2, isolated from Chromium sludge.</title>
        <authorList>
            <person name="Xu Z."/>
        </authorList>
    </citation>
    <scope>NUCLEOTIDE SEQUENCE</scope>
    <source>
        <strain evidence="7">CSA2</strain>
    </source>
</reference>
<dbReference type="GO" id="GO:0043190">
    <property type="term" value="C:ATP-binding cassette (ABC) transporter complex"/>
    <property type="evidence" value="ECO:0007669"/>
    <property type="project" value="InterPro"/>
</dbReference>
<dbReference type="PANTHER" id="PTHR30290">
    <property type="entry name" value="PERIPLASMIC BINDING COMPONENT OF ABC TRANSPORTER"/>
    <property type="match status" value="1"/>
</dbReference>
<protein>
    <submittedName>
        <fullName evidence="7">ABC transporter substrate-binding protein</fullName>
    </submittedName>
</protein>
<feature type="signal peptide" evidence="5">
    <location>
        <begin position="1"/>
        <end position="32"/>
    </location>
</feature>
<dbReference type="SUPFAM" id="SSF53850">
    <property type="entry name" value="Periplasmic binding protein-like II"/>
    <property type="match status" value="1"/>
</dbReference>
<keyword evidence="4 5" id="KW-0732">Signal</keyword>
<dbReference type="InterPro" id="IPR039424">
    <property type="entry name" value="SBP_5"/>
</dbReference>
<dbReference type="Pfam" id="PF00496">
    <property type="entry name" value="SBP_bac_5"/>
    <property type="match status" value="1"/>
</dbReference>
<comment type="caution">
    <text evidence="7">The sequence shown here is derived from an EMBL/GenBank/DDBJ whole genome shotgun (WGS) entry which is preliminary data.</text>
</comment>
<dbReference type="AlphaFoldDB" id="A0A934QFK6"/>
<evidence type="ECO:0000313" key="8">
    <source>
        <dbReference type="Proteomes" id="UP000618733"/>
    </source>
</evidence>
<dbReference type="EMBL" id="JAEHOI010000011">
    <property type="protein sequence ID" value="MBK0422617.1"/>
    <property type="molecule type" value="Genomic_DNA"/>
</dbReference>
<keyword evidence="3" id="KW-0813">Transport</keyword>
<dbReference type="InterPro" id="IPR030678">
    <property type="entry name" value="Peptide/Ni-bd"/>
</dbReference>
<dbReference type="Gene3D" id="3.40.190.10">
    <property type="entry name" value="Periplasmic binding protein-like II"/>
    <property type="match status" value="1"/>
</dbReference>
<proteinExistence type="inferred from homology"/>
<dbReference type="Gene3D" id="3.10.105.10">
    <property type="entry name" value="Dipeptide-binding Protein, Domain 3"/>
    <property type="match status" value="1"/>
</dbReference>
<dbReference type="Proteomes" id="UP000618733">
    <property type="component" value="Unassembled WGS sequence"/>
</dbReference>
<dbReference type="PANTHER" id="PTHR30290:SF10">
    <property type="entry name" value="PERIPLASMIC OLIGOPEPTIDE-BINDING PROTEIN-RELATED"/>
    <property type="match status" value="1"/>
</dbReference>
<dbReference type="GO" id="GO:1904680">
    <property type="term" value="F:peptide transmembrane transporter activity"/>
    <property type="evidence" value="ECO:0007669"/>
    <property type="project" value="TreeGrafter"/>
</dbReference>
<feature type="domain" description="Solute-binding protein family 5" evidence="6">
    <location>
        <begin position="86"/>
        <end position="455"/>
    </location>
</feature>
<dbReference type="GO" id="GO:0015833">
    <property type="term" value="P:peptide transport"/>
    <property type="evidence" value="ECO:0007669"/>
    <property type="project" value="TreeGrafter"/>
</dbReference>
<dbReference type="GO" id="GO:0042597">
    <property type="term" value="C:periplasmic space"/>
    <property type="evidence" value="ECO:0007669"/>
    <property type="project" value="UniProtKB-ARBA"/>
</dbReference>
<gene>
    <name evidence="7" type="ORF">JD292_11095</name>
</gene>
<feature type="chain" id="PRO_5037987366" evidence="5">
    <location>
        <begin position="33"/>
        <end position="548"/>
    </location>
</feature>
<sequence>MRCSPHFTKLPVRLGAALAALGVLSLAACAPAAPSAPETRDGGVLVYATGDAEPACLDPHVGGNYPQALVATQFLEPLFGRDDKGQIVPWLATEWKAAADGLSWDITLRDDVKFTDGTPFDAEAVAANIAHIQDPKTQSSTGFVALKKVTKVTAIDPTHVRFTLSAPDSALPESLSQHWIAMESPAGLKRGMEENCKAPIGTGPFKVESRVQQEKITLVRNDDYVSTSPEADHSGPAHLDGIEWRYIPDAATRQAALASGEVNVIDNPLPADIAAAKGAGFTHIDAPRPGSVNRIELNSGQTPFDDIRVREAFVRAADPGPGIETLFHGTAKRSFSPLASTEPFGISDESLFKTDPKAAERLLDEAGWKTKGADGVRTKDGKRLTVRIPVSTNQSNAAEQSLFEQIQANTGKVGFELKLNPVDLPSWHKALSAKEYEAVSAPYTKVGPDVLRTLYHSANITPAPSGYFANHAQISDPKIDALLVDAATNADPAKRKAAAANAQKLVMESFVILPLYDQQNHFLVNGATGVTSLGTIATPTMINAKLTK</sequence>
<comment type="subcellular location">
    <subcellularLocation>
        <location evidence="1">Cell membrane</location>
        <topology evidence="1">Lipid-anchor</topology>
    </subcellularLocation>
</comment>
<dbReference type="PROSITE" id="PS01040">
    <property type="entry name" value="SBP_BACTERIAL_5"/>
    <property type="match status" value="1"/>
</dbReference>
<dbReference type="InterPro" id="IPR023765">
    <property type="entry name" value="SBP_5_CS"/>
</dbReference>
<dbReference type="PROSITE" id="PS51257">
    <property type="entry name" value="PROKAR_LIPOPROTEIN"/>
    <property type="match status" value="1"/>
</dbReference>
<evidence type="ECO:0000259" key="6">
    <source>
        <dbReference type="Pfam" id="PF00496"/>
    </source>
</evidence>
<accession>A0A934QFK6</accession>
<evidence type="ECO:0000256" key="2">
    <source>
        <dbReference type="ARBA" id="ARBA00005695"/>
    </source>
</evidence>
<evidence type="ECO:0000256" key="1">
    <source>
        <dbReference type="ARBA" id="ARBA00004193"/>
    </source>
</evidence>
<evidence type="ECO:0000256" key="4">
    <source>
        <dbReference type="ARBA" id="ARBA00022729"/>
    </source>
</evidence>
<evidence type="ECO:0000256" key="3">
    <source>
        <dbReference type="ARBA" id="ARBA00022448"/>
    </source>
</evidence>
<dbReference type="CDD" id="cd08492">
    <property type="entry name" value="PBP2_NikA_DppA_OppA_like_15"/>
    <property type="match status" value="1"/>
</dbReference>
<evidence type="ECO:0000313" key="7">
    <source>
        <dbReference type="EMBL" id="MBK0422617.1"/>
    </source>
</evidence>
<comment type="similarity">
    <text evidence="2">Belongs to the bacterial solute-binding protein 5 family.</text>
</comment>
<name>A0A934QFK6_9MICO</name>
<organism evidence="7 8">
    <name type="scientific">Leucobacter edaphi</name>
    <dbReference type="NCBI Taxonomy" id="2796472"/>
    <lineage>
        <taxon>Bacteria</taxon>
        <taxon>Bacillati</taxon>
        <taxon>Actinomycetota</taxon>
        <taxon>Actinomycetes</taxon>
        <taxon>Micrococcales</taxon>
        <taxon>Microbacteriaceae</taxon>
        <taxon>Leucobacter</taxon>
    </lineage>
</organism>
<dbReference type="PIRSF" id="PIRSF002741">
    <property type="entry name" value="MppA"/>
    <property type="match status" value="1"/>
</dbReference>